<evidence type="ECO:0000256" key="1">
    <source>
        <dbReference type="SAM" id="MobiDB-lite"/>
    </source>
</evidence>
<sequence>MAEDVINGLDNLKLTTEEEEVITVSLEERKEEIESCALSLIGKFLTYGGSRVKLFQFKFTTEFDMERVLQDGPWTFDNQILMLRKWQPAVGRRLGVVEEVEQRRRKDMQNMFMRVKVAIPIAKPLRRGGFLSGSDGQRVWTTFKYERLPLFCHFCGLLGHDLKHCASYFALVKKENEVQCPYGEWLKASGGRPWASFKRDLDRSYYPRSGTEKGNREAEDSGNEVATAHNYSPNPSLHEKREERFSENLGSAQDTGELTSEINEAETFSDKQGISSVNVKDDLSLDKSLLNEGRNNQKLGVEWVEKVQNDGLPLKTRPTWKRLARMVCGPDEATREESPALGKRGVQQKEVYVDLVTDEQSKKREKIEGVPQTTKTAGVPNHPCRAQ</sequence>
<organism evidence="4 5">
    <name type="scientific">Quercus lobata</name>
    <name type="common">Valley oak</name>
    <dbReference type="NCBI Taxonomy" id="97700"/>
    <lineage>
        <taxon>Eukaryota</taxon>
        <taxon>Viridiplantae</taxon>
        <taxon>Streptophyta</taxon>
        <taxon>Embryophyta</taxon>
        <taxon>Tracheophyta</taxon>
        <taxon>Spermatophyta</taxon>
        <taxon>Magnoliopsida</taxon>
        <taxon>eudicotyledons</taxon>
        <taxon>Gunneridae</taxon>
        <taxon>Pentapetalae</taxon>
        <taxon>rosids</taxon>
        <taxon>fabids</taxon>
        <taxon>Fagales</taxon>
        <taxon>Fagaceae</taxon>
        <taxon>Quercus</taxon>
    </lineage>
</organism>
<dbReference type="PANTHER" id="PTHR31286:SF178">
    <property type="entry name" value="DUF4283 DOMAIN-CONTAINING PROTEIN"/>
    <property type="match status" value="1"/>
</dbReference>
<name>A0A7N2LIB8_QUELO</name>
<evidence type="ECO:0000313" key="4">
    <source>
        <dbReference type="EnsemblPlants" id="QL04p053003:mrna"/>
    </source>
</evidence>
<dbReference type="InParanoid" id="A0A7N2LIB8"/>
<dbReference type="Gramene" id="QL04p053003:mrna">
    <property type="protein sequence ID" value="QL04p053003:mrna"/>
    <property type="gene ID" value="QL04p053003"/>
</dbReference>
<accession>A0A7N2LIB8</accession>
<evidence type="ECO:0000259" key="3">
    <source>
        <dbReference type="Pfam" id="PF14392"/>
    </source>
</evidence>
<feature type="compositionally biased region" description="Polar residues" evidence="1">
    <location>
        <begin position="248"/>
        <end position="257"/>
    </location>
</feature>
<dbReference type="EMBL" id="LRBV02000004">
    <property type="status" value="NOT_ANNOTATED_CDS"/>
    <property type="molecule type" value="Genomic_DNA"/>
</dbReference>
<feature type="compositionally biased region" description="Basic and acidic residues" evidence="1">
    <location>
        <begin position="206"/>
        <end position="219"/>
    </location>
</feature>
<evidence type="ECO:0000259" key="2">
    <source>
        <dbReference type="Pfam" id="PF14111"/>
    </source>
</evidence>
<dbReference type="Proteomes" id="UP000594261">
    <property type="component" value="Chromosome 4"/>
</dbReference>
<reference evidence="4" key="2">
    <citation type="submission" date="2021-01" db="UniProtKB">
        <authorList>
            <consortium name="EnsemblPlants"/>
        </authorList>
    </citation>
    <scope>IDENTIFICATION</scope>
</reference>
<dbReference type="EnsemblPlants" id="QL04p053003:mrna">
    <property type="protein sequence ID" value="QL04p053003:mrna"/>
    <property type="gene ID" value="QL04p053003"/>
</dbReference>
<feature type="domain" description="DUF4283" evidence="2">
    <location>
        <begin position="53"/>
        <end position="90"/>
    </location>
</feature>
<reference evidence="4 5" key="1">
    <citation type="journal article" date="2016" name="G3 (Bethesda)">
        <title>First Draft Assembly and Annotation of the Genome of a California Endemic Oak Quercus lobata Nee (Fagaceae).</title>
        <authorList>
            <person name="Sork V.L."/>
            <person name="Fitz-Gibbon S.T."/>
            <person name="Puiu D."/>
            <person name="Crepeau M."/>
            <person name="Gugger P.F."/>
            <person name="Sherman R."/>
            <person name="Stevens K."/>
            <person name="Langley C.H."/>
            <person name="Pellegrini M."/>
            <person name="Salzberg S.L."/>
        </authorList>
    </citation>
    <scope>NUCLEOTIDE SEQUENCE [LARGE SCALE GENOMIC DNA]</scope>
    <source>
        <strain evidence="4 5">cv. SW786</strain>
    </source>
</reference>
<evidence type="ECO:0008006" key="6">
    <source>
        <dbReference type="Google" id="ProtNLM"/>
    </source>
</evidence>
<dbReference type="InterPro" id="IPR040256">
    <property type="entry name" value="At4g02000-like"/>
</dbReference>
<feature type="region of interest" description="Disordered" evidence="1">
    <location>
        <begin position="359"/>
        <end position="387"/>
    </location>
</feature>
<protein>
    <recommendedName>
        <fullName evidence="6">Zinc knuckle CX2CX4HX4C domain-containing protein</fullName>
    </recommendedName>
</protein>
<feature type="compositionally biased region" description="Basic and acidic residues" evidence="1">
    <location>
        <begin position="359"/>
        <end position="368"/>
    </location>
</feature>
<feature type="region of interest" description="Disordered" evidence="1">
    <location>
        <begin position="206"/>
        <end position="257"/>
    </location>
</feature>
<evidence type="ECO:0000313" key="5">
    <source>
        <dbReference type="Proteomes" id="UP000594261"/>
    </source>
</evidence>
<keyword evidence="5" id="KW-1185">Reference proteome</keyword>
<dbReference type="AlphaFoldDB" id="A0A7N2LIB8"/>
<dbReference type="Pfam" id="PF14111">
    <property type="entry name" value="DUF4283"/>
    <property type="match status" value="1"/>
</dbReference>
<dbReference type="Pfam" id="PF14392">
    <property type="entry name" value="zf-CCHC_4"/>
    <property type="match status" value="1"/>
</dbReference>
<dbReference type="PANTHER" id="PTHR31286">
    <property type="entry name" value="GLYCINE-RICH CELL WALL STRUCTURAL PROTEIN 1.8-LIKE"/>
    <property type="match status" value="1"/>
</dbReference>
<proteinExistence type="predicted"/>
<dbReference type="InterPro" id="IPR025836">
    <property type="entry name" value="Zn_knuckle_CX2CX4HX4C"/>
</dbReference>
<dbReference type="InterPro" id="IPR025558">
    <property type="entry name" value="DUF4283"/>
</dbReference>
<feature type="domain" description="Zinc knuckle CX2CX4HX4C" evidence="3">
    <location>
        <begin position="123"/>
        <end position="166"/>
    </location>
</feature>
<feature type="compositionally biased region" description="Basic and acidic residues" evidence="1">
    <location>
        <begin position="237"/>
        <end position="246"/>
    </location>
</feature>